<evidence type="ECO:0000313" key="2">
    <source>
        <dbReference type="Proteomes" id="UP000276133"/>
    </source>
</evidence>
<comment type="caution">
    <text evidence="1">The sequence shown here is derived from an EMBL/GenBank/DDBJ whole genome shotgun (WGS) entry which is preliminary data.</text>
</comment>
<dbReference type="AlphaFoldDB" id="A0A3M7SXJ8"/>
<name>A0A3M7SXJ8_BRAPC</name>
<gene>
    <name evidence="1" type="ORF">BpHYR1_051217</name>
</gene>
<evidence type="ECO:0000313" key="1">
    <source>
        <dbReference type="EMBL" id="RNA40399.1"/>
    </source>
</evidence>
<sequence length="93" mass="11075">MRKINKSLAKTSSLVKTSKLHNFGFNFCEFNEKINYLKKNSFSFLVVYYSVTTYKNFDFKIIKLFLNDFKIIEILKKIKILIFPQCKGLDVFK</sequence>
<organism evidence="1 2">
    <name type="scientific">Brachionus plicatilis</name>
    <name type="common">Marine rotifer</name>
    <name type="synonym">Brachionus muelleri</name>
    <dbReference type="NCBI Taxonomy" id="10195"/>
    <lineage>
        <taxon>Eukaryota</taxon>
        <taxon>Metazoa</taxon>
        <taxon>Spiralia</taxon>
        <taxon>Gnathifera</taxon>
        <taxon>Rotifera</taxon>
        <taxon>Eurotatoria</taxon>
        <taxon>Monogononta</taxon>
        <taxon>Pseudotrocha</taxon>
        <taxon>Ploima</taxon>
        <taxon>Brachionidae</taxon>
        <taxon>Brachionus</taxon>
    </lineage>
</organism>
<keyword evidence="2" id="KW-1185">Reference proteome</keyword>
<protein>
    <submittedName>
        <fullName evidence="1">Uncharacterized protein</fullName>
    </submittedName>
</protein>
<proteinExistence type="predicted"/>
<accession>A0A3M7SXJ8</accession>
<reference evidence="1 2" key="1">
    <citation type="journal article" date="2018" name="Sci. Rep.">
        <title>Genomic signatures of local adaptation to the degree of environmental predictability in rotifers.</title>
        <authorList>
            <person name="Franch-Gras L."/>
            <person name="Hahn C."/>
            <person name="Garcia-Roger E.M."/>
            <person name="Carmona M.J."/>
            <person name="Serra M."/>
            <person name="Gomez A."/>
        </authorList>
    </citation>
    <scope>NUCLEOTIDE SEQUENCE [LARGE SCALE GENOMIC DNA]</scope>
    <source>
        <strain evidence="1">HYR1</strain>
    </source>
</reference>
<dbReference type="EMBL" id="REGN01000644">
    <property type="protein sequence ID" value="RNA40399.1"/>
    <property type="molecule type" value="Genomic_DNA"/>
</dbReference>
<dbReference type="Proteomes" id="UP000276133">
    <property type="component" value="Unassembled WGS sequence"/>
</dbReference>